<keyword evidence="2" id="KW-1185">Reference proteome</keyword>
<gene>
    <name evidence="1" type="ORF">METSCH_E00370</name>
</gene>
<protein>
    <submittedName>
        <fullName evidence="1">Uncharacterized protein</fullName>
    </submittedName>
</protein>
<reference evidence="2" key="1">
    <citation type="submission" date="2019-03" db="EMBL/GenBank/DDBJ databases">
        <title>Snf2 controls pulcherriminic acid biosynthesis and connects pigmentation and antifungal activity of the yeast Metschnikowia pulcherrima.</title>
        <authorList>
            <person name="Gore-Lloyd D."/>
            <person name="Sumann I."/>
            <person name="Brachmann A.O."/>
            <person name="Schneeberger K."/>
            <person name="Ortiz-Merino R.A."/>
            <person name="Moreno-Beltran M."/>
            <person name="Schlaefli M."/>
            <person name="Kirner P."/>
            <person name="Santos Kron A."/>
            <person name="Wolfe K.H."/>
            <person name="Piel J."/>
            <person name="Ahrens C.H."/>
            <person name="Henk D."/>
            <person name="Freimoser F.M."/>
        </authorList>
    </citation>
    <scope>NUCLEOTIDE SEQUENCE [LARGE SCALE GENOMIC DNA]</scope>
    <source>
        <strain evidence="2">APC 1.2</strain>
    </source>
</reference>
<evidence type="ECO:0000313" key="2">
    <source>
        <dbReference type="Proteomes" id="UP000292447"/>
    </source>
</evidence>
<organism evidence="1 2">
    <name type="scientific">Metschnikowia aff. pulcherrima</name>
    <dbReference type="NCBI Taxonomy" id="2163413"/>
    <lineage>
        <taxon>Eukaryota</taxon>
        <taxon>Fungi</taxon>
        <taxon>Dikarya</taxon>
        <taxon>Ascomycota</taxon>
        <taxon>Saccharomycotina</taxon>
        <taxon>Pichiomycetes</taxon>
        <taxon>Metschnikowiaceae</taxon>
        <taxon>Metschnikowia</taxon>
    </lineage>
</organism>
<name>A0A4P6XV25_9ASCO</name>
<evidence type="ECO:0000313" key="1">
    <source>
        <dbReference type="EMBL" id="QBM89804.1"/>
    </source>
</evidence>
<sequence length="84" mass="9512">MNCPLCAAELRKHLLSLSQAIISCPNESCVYPFNLSMEEIRSQGLTIRTNELEIMAQMQEKLARADIDLRTAQFMTKPDTDILP</sequence>
<proteinExistence type="predicted"/>
<dbReference type="AlphaFoldDB" id="A0A4P6XV25"/>
<accession>A0A4P6XV25</accession>
<dbReference type="Proteomes" id="UP000292447">
    <property type="component" value="Chromosome V"/>
</dbReference>
<dbReference type="EMBL" id="CP034460">
    <property type="protein sequence ID" value="QBM89804.1"/>
    <property type="molecule type" value="Genomic_DNA"/>
</dbReference>